<feature type="transmembrane region" description="Helical" evidence="9">
    <location>
        <begin position="267"/>
        <end position="291"/>
    </location>
</feature>
<feature type="transmembrane region" description="Helical" evidence="9">
    <location>
        <begin position="335"/>
        <end position="366"/>
    </location>
</feature>
<feature type="transmembrane region" description="Helical" evidence="9">
    <location>
        <begin position="242"/>
        <end position="261"/>
    </location>
</feature>
<evidence type="ECO:0000256" key="3">
    <source>
        <dbReference type="ARBA" id="ARBA00022448"/>
    </source>
</evidence>
<feature type="region of interest" description="Disordered" evidence="8">
    <location>
        <begin position="372"/>
        <end position="400"/>
    </location>
</feature>
<dbReference type="Pfam" id="PF01594">
    <property type="entry name" value="AI-2E_transport"/>
    <property type="match status" value="1"/>
</dbReference>
<dbReference type="Proteomes" id="UP000549913">
    <property type="component" value="Unassembled WGS sequence"/>
</dbReference>
<evidence type="ECO:0000256" key="6">
    <source>
        <dbReference type="ARBA" id="ARBA00022989"/>
    </source>
</evidence>
<feature type="region of interest" description="Disordered" evidence="8">
    <location>
        <begin position="1"/>
        <end position="27"/>
    </location>
</feature>
<evidence type="ECO:0000256" key="8">
    <source>
        <dbReference type="SAM" id="MobiDB-lite"/>
    </source>
</evidence>
<dbReference type="RefSeq" id="WP_179547969.1">
    <property type="nucleotide sequence ID" value="NZ_BSEW01000002.1"/>
</dbReference>
<comment type="subcellular location">
    <subcellularLocation>
        <location evidence="1">Cell membrane</location>
        <topology evidence="1">Multi-pass membrane protein</topology>
    </subcellularLocation>
</comment>
<dbReference type="PANTHER" id="PTHR21716:SF53">
    <property type="entry name" value="PERMEASE PERM-RELATED"/>
    <property type="match status" value="1"/>
</dbReference>
<gene>
    <name evidence="10" type="ORF">BJ984_002082</name>
</gene>
<evidence type="ECO:0000256" key="7">
    <source>
        <dbReference type="ARBA" id="ARBA00023136"/>
    </source>
</evidence>
<organism evidence="10 11">
    <name type="scientific">Herbiconiux flava</name>
    <dbReference type="NCBI Taxonomy" id="881268"/>
    <lineage>
        <taxon>Bacteria</taxon>
        <taxon>Bacillati</taxon>
        <taxon>Actinomycetota</taxon>
        <taxon>Actinomycetes</taxon>
        <taxon>Micrococcales</taxon>
        <taxon>Microbacteriaceae</taxon>
        <taxon>Herbiconiux</taxon>
    </lineage>
</organism>
<keyword evidence="3" id="KW-0813">Transport</keyword>
<feature type="transmembrane region" description="Helical" evidence="9">
    <location>
        <begin position="176"/>
        <end position="200"/>
    </location>
</feature>
<evidence type="ECO:0000256" key="9">
    <source>
        <dbReference type="SAM" id="Phobius"/>
    </source>
</evidence>
<keyword evidence="4" id="KW-1003">Cell membrane</keyword>
<feature type="transmembrane region" description="Helical" evidence="9">
    <location>
        <begin position="69"/>
        <end position="89"/>
    </location>
</feature>
<feature type="transmembrane region" description="Helical" evidence="9">
    <location>
        <begin position="101"/>
        <end position="122"/>
    </location>
</feature>
<evidence type="ECO:0000313" key="10">
    <source>
        <dbReference type="EMBL" id="NYD70924.1"/>
    </source>
</evidence>
<name>A0A852SQ69_9MICO</name>
<dbReference type="PANTHER" id="PTHR21716">
    <property type="entry name" value="TRANSMEMBRANE PROTEIN"/>
    <property type="match status" value="1"/>
</dbReference>
<comment type="caution">
    <text evidence="10">The sequence shown here is derived from an EMBL/GenBank/DDBJ whole genome shotgun (WGS) entry which is preliminary data.</text>
</comment>
<sequence length="400" mass="41689">MPTDDSALARPNPPGTASPSPSDPTARPSLRSMLTDKFGQLALRSLQIIVVLILATVVVFALVQLKLVVIPLLIAIILAAAVSPVLRWLKHHGFSAMMATWVTLVAAILVFGGLITLIVFAVRGQWDELGKRASEGVDNLQGFITNLPFDIDQSQIEDAKNSALDFLTSSQFGSGALAGVSAAGEVITGAVLAIVILFFFMKDGPQIWAFLLKPFKGYRHERGERIGHTAVRTLGGYIRGTAVVALVDSVAIGVGVAIVGVPLALPLAIIVFVGAFIPLIGATLAGVLAALVAFVANGPVAALVVVGIVIAVNQLEGNFLQPVVMAQSLKLHPLVILVALTAGTILGGIVGAVLSVPIAAVGWAIIKVWNGPAPEPEPHPKRKKKDRTPKAEPPAAEVVA</sequence>
<evidence type="ECO:0000256" key="2">
    <source>
        <dbReference type="ARBA" id="ARBA00009773"/>
    </source>
</evidence>
<keyword evidence="5 9" id="KW-0812">Transmembrane</keyword>
<evidence type="ECO:0000256" key="5">
    <source>
        <dbReference type="ARBA" id="ARBA00022692"/>
    </source>
</evidence>
<keyword evidence="11" id="KW-1185">Reference proteome</keyword>
<evidence type="ECO:0000256" key="1">
    <source>
        <dbReference type="ARBA" id="ARBA00004651"/>
    </source>
</evidence>
<accession>A0A852SQ69</accession>
<keyword evidence="6 9" id="KW-1133">Transmembrane helix</keyword>
<proteinExistence type="inferred from homology"/>
<dbReference type="EMBL" id="JACCBM010000001">
    <property type="protein sequence ID" value="NYD70924.1"/>
    <property type="molecule type" value="Genomic_DNA"/>
</dbReference>
<dbReference type="AlphaFoldDB" id="A0A852SQ69"/>
<reference evidence="10 11" key="1">
    <citation type="submission" date="2020-07" db="EMBL/GenBank/DDBJ databases">
        <title>Sequencing the genomes of 1000 actinobacteria strains.</title>
        <authorList>
            <person name="Klenk H.-P."/>
        </authorList>
    </citation>
    <scope>NUCLEOTIDE SEQUENCE [LARGE SCALE GENOMIC DNA]</scope>
    <source>
        <strain evidence="10 11">DSM 26474</strain>
    </source>
</reference>
<comment type="similarity">
    <text evidence="2">Belongs to the autoinducer-2 exporter (AI-2E) (TC 2.A.86) family.</text>
</comment>
<keyword evidence="7 9" id="KW-0472">Membrane</keyword>
<evidence type="ECO:0000313" key="11">
    <source>
        <dbReference type="Proteomes" id="UP000549913"/>
    </source>
</evidence>
<dbReference type="InterPro" id="IPR002549">
    <property type="entry name" value="AI-2E-like"/>
</dbReference>
<feature type="transmembrane region" description="Helical" evidence="9">
    <location>
        <begin position="41"/>
        <end position="63"/>
    </location>
</feature>
<dbReference type="PRINTS" id="PR00173">
    <property type="entry name" value="EDTRNSPORT"/>
</dbReference>
<dbReference type="GO" id="GO:0055085">
    <property type="term" value="P:transmembrane transport"/>
    <property type="evidence" value="ECO:0007669"/>
    <property type="project" value="TreeGrafter"/>
</dbReference>
<evidence type="ECO:0000256" key="4">
    <source>
        <dbReference type="ARBA" id="ARBA00022475"/>
    </source>
</evidence>
<feature type="transmembrane region" description="Helical" evidence="9">
    <location>
        <begin position="298"/>
        <end position="315"/>
    </location>
</feature>
<dbReference type="GO" id="GO:0005886">
    <property type="term" value="C:plasma membrane"/>
    <property type="evidence" value="ECO:0007669"/>
    <property type="project" value="UniProtKB-SubCell"/>
</dbReference>
<protein>
    <submittedName>
        <fullName evidence="10">Putative PurR-regulated permease PerM</fullName>
    </submittedName>
</protein>